<feature type="transmembrane region" description="Helical" evidence="1">
    <location>
        <begin position="12"/>
        <end position="36"/>
    </location>
</feature>
<reference evidence="2 3" key="1">
    <citation type="journal article" date="2015" name="Genome Biol.">
        <title>Comparative genomics of Steinernema reveals deeply conserved gene regulatory networks.</title>
        <authorList>
            <person name="Dillman A.R."/>
            <person name="Macchietto M."/>
            <person name="Porter C.F."/>
            <person name="Rogers A."/>
            <person name="Williams B."/>
            <person name="Antoshechkin I."/>
            <person name="Lee M.M."/>
            <person name="Goodwin Z."/>
            <person name="Lu X."/>
            <person name="Lewis E.E."/>
            <person name="Goodrich-Blair H."/>
            <person name="Stock S.P."/>
            <person name="Adams B.J."/>
            <person name="Sternberg P.W."/>
            <person name="Mortazavi A."/>
        </authorList>
    </citation>
    <scope>NUCLEOTIDE SEQUENCE [LARGE SCALE GENOMIC DNA]</scope>
    <source>
        <strain evidence="2 3">ALL</strain>
    </source>
</reference>
<keyword evidence="3" id="KW-1185">Reference proteome</keyword>
<dbReference type="EMBL" id="AZBU02000004">
    <property type="protein sequence ID" value="TKR79823.1"/>
    <property type="molecule type" value="Genomic_DNA"/>
</dbReference>
<evidence type="ECO:0008006" key="4">
    <source>
        <dbReference type="Google" id="ProtNLM"/>
    </source>
</evidence>
<feature type="transmembrane region" description="Helical" evidence="1">
    <location>
        <begin position="202"/>
        <end position="227"/>
    </location>
</feature>
<feature type="transmembrane region" description="Helical" evidence="1">
    <location>
        <begin position="48"/>
        <end position="71"/>
    </location>
</feature>
<dbReference type="SUPFAM" id="SSF81321">
    <property type="entry name" value="Family A G protein-coupled receptor-like"/>
    <property type="match status" value="1"/>
</dbReference>
<evidence type="ECO:0000313" key="3">
    <source>
        <dbReference type="Proteomes" id="UP000298663"/>
    </source>
</evidence>
<keyword evidence="1" id="KW-0472">Membrane</keyword>
<organism evidence="2 3">
    <name type="scientific">Steinernema carpocapsae</name>
    <name type="common">Entomopathogenic nematode</name>
    <dbReference type="NCBI Taxonomy" id="34508"/>
    <lineage>
        <taxon>Eukaryota</taxon>
        <taxon>Metazoa</taxon>
        <taxon>Ecdysozoa</taxon>
        <taxon>Nematoda</taxon>
        <taxon>Chromadorea</taxon>
        <taxon>Rhabditida</taxon>
        <taxon>Tylenchina</taxon>
        <taxon>Panagrolaimomorpha</taxon>
        <taxon>Strongyloidoidea</taxon>
        <taxon>Steinernematidae</taxon>
        <taxon>Steinernema</taxon>
    </lineage>
</organism>
<evidence type="ECO:0000313" key="2">
    <source>
        <dbReference type="EMBL" id="TKR79823.1"/>
    </source>
</evidence>
<feature type="transmembrane region" description="Helical" evidence="1">
    <location>
        <begin position="173"/>
        <end position="196"/>
    </location>
</feature>
<keyword evidence="1" id="KW-1133">Transmembrane helix</keyword>
<proteinExistence type="predicted"/>
<name>A0A4U5NBH7_STECR</name>
<evidence type="ECO:0000256" key="1">
    <source>
        <dbReference type="SAM" id="Phobius"/>
    </source>
</evidence>
<dbReference type="AlphaFoldDB" id="A0A4U5NBH7"/>
<reference evidence="2 3" key="2">
    <citation type="journal article" date="2019" name="G3 (Bethesda)">
        <title>Hybrid Assembly of the Genome of the Entomopathogenic Nematode Steinernema carpocapsae Identifies the X-Chromosome.</title>
        <authorList>
            <person name="Serra L."/>
            <person name="Macchietto M."/>
            <person name="Macias-Munoz A."/>
            <person name="McGill C.J."/>
            <person name="Rodriguez I.M."/>
            <person name="Rodriguez B."/>
            <person name="Murad R."/>
            <person name="Mortazavi A."/>
        </authorList>
    </citation>
    <scope>NUCLEOTIDE SEQUENCE [LARGE SCALE GENOMIC DNA]</scope>
    <source>
        <strain evidence="2 3">ALL</strain>
    </source>
</reference>
<dbReference type="OrthoDB" id="5829161at2759"/>
<comment type="caution">
    <text evidence="2">The sequence shown here is derived from an EMBL/GenBank/DDBJ whole genome shotgun (WGS) entry which is preliminary data.</text>
</comment>
<accession>A0A4U5NBH7</accession>
<keyword evidence="1" id="KW-0812">Transmembrane</keyword>
<feature type="transmembrane region" description="Helical" evidence="1">
    <location>
        <begin position="132"/>
        <end position="157"/>
    </location>
</feature>
<gene>
    <name evidence="2" type="ORF">L596_013987</name>
</gene>
<protein>
    <recommendedName>
        <fullName evidence="4">Serpentine receptor class gamma</fullName>
    </recommendedName>
</protein>
<sequence>MEANTDRDRLLIGSLYVILTAVFPLIYMLIVYVFLWHEEFRKLRSYKIMAQMGIMEIIACYDTFIMGLVLATDFNFWGLASLGLQLGTSSWLTKQVFNVVLAINRITVICRIQEPRYVYWSSVSWTKDMNVIVLYSGLISNLVAFVLYLFIVVIIFMQKRKAHVNSQTKNAEIIILGQALMLYLSHLFFISTTYVLSSARHSYWSIAANNCFCALNQCLTPVLVFVLTNR</sequence>
<dbReference type="Proteomes" id="UP000298663">
    <property type="component" value="Unassembled WGS sequence"/>
</dbReference>